<evidence type="ECO:0000256" key="1">
    <source>
        <dbReference type="SAM" id="MobiDB-lite"/>
    </source>
</evidence>
<dbReference type="EMBL" id="JBHSGD010000005">
    <property type="protein sequence ID" value="MFC4652283.1"/>
    <property type="molecule type" value="Genomic_DNA"/>
</dbReference>
<protein>
    <submittedName>
        <fullName evidence="4">WxL domain-containing protein</fullName>
    </submittedName>
</protein>
<keyword evidence="2" id="KW-0732">Signal</keyword>
<keyword evidence="5" id="KW-1185">Reference proteome</keyword>
<evidence type="ECO:0000313" key="4">
    <source>
        <dbReference type="EMBL" id="MFC4652283.1"/>
    </source>
</evidence>
<name>A0ABV9JEB4_9LACT</name>
<proteinExistence type="predicted"/>
<dbReference type="InterPro" id="IPR027994">
    <property type="entry name" value="WxL_dom"/>
</dbReference>
<feature type="signal peptide" evidence="2">
    <location>
        <begin position="1"/>
        <end position="23"/>
    </location>
</feature>
<accession>A0ABV9JEB4</accession>
<organism evidence="4 5">
    <name type="scientific">Lactococcus nasutitermitis</name>
    <dbReference type="NCBI Taxonomy" id="1652957"/>
    <lineage>
        <taxon>Bacteria</taxon>
        <taxon>Bacillati</taxon>
        <taxon>Bacillota</taxon>
        <taxon>Bacilli</taxon>
        <taxon>Lactobacillales</taxon>
        <taxon>Streptococcaceae</taxon>
        <taxon>Lactococcus</taxon>
    </lineage>
</organism>
<evidence type="ECO:0000256" key="2">
    <source>
        <dbReference type="SAM" id="SignalP"/>
    </source>
</evidence>
<feature type="chain" id="PRO_5045967056" evidence="2">
    <location>
        <begin position="24"/>
        <end position="282"/>
    </location>
</feature>
<sequence length="282" mass="28023">MNKLILKSATVLTAALIIAPTLATTVSADTAASYNSSANVTFAAGTASTTPVDPTDPSTPATPTNPDGTDPEPGTAGPLSIDFASSLSFGTQVISASDQTYYAHAQTLTDSTTGPNYVQVTDTRGTLSGWSLSVNTDAQLHLATVDPTSTPETSDTTPGDYLTGATISFSGGYVAGTATTGTPTGTTGTYTVGADATTIMNAAANQGAGTWVYGLGAGVSGTTNDVLGANNAAYQENGGAPLANSDVSTASPITLSVPGTTAKKAAAYTTDLIWTLSDTPAN</sequence>
<dbReference type="Proteomes" id="UP001595987">
    <property type="component" value="Unassembled WGS sequence"/>
</dbReference>
<evidence type="ECO:0000259" key="3">
    <source>
        <dbReference type="Pfam" id="PF13731"/>
    </source>
</evidence>
<feature type="domain" description="WxL" evidence="3">
    <location>
        <begin position="30"/>
        <end position="280"/>
    </location>
</feature>
<feature type="region of interest" description="Disordered" evidence="1">
    <location>
        <begin position="45"/>
        <end position="79"/>
    </location>
</feature>
<reference evidence="5" key="1">
    <citation type="journal article" date="2019" name="Int. J. Syst. Evol. Microbiol.">
        <title>The Global Catalogue of Microorganisms (GCM) 10K type strain sequencing project: providing services to taxonomists for standard genome sequencing and annotation.</title>
        <authorList>
            <consortium name="The Broad Institute Genomics Platform"/>
            <consortium name="The Broad Institute Genome Sequencing Center for Infectious Disease"/>
            <person name="Wu L."/>
            <person name="Ma J."/>
        </authorList>
    </citation>
    <scope>NUCLEOTIDE SEQUENCE [LARGE SCALE GENOMIC DNA]</scope>
    <source>
        <strain evidence="5">CCUG 63287</strain>
    </source>
</reference>
<feature type="compositionally biased region" description="Low complexity" evidence="1">
    <location>
        <begin position="46"/>
        <end position="64"/>
    </location>
</feature>
<gene>
    <name evidence="4" type="ORF">ACFO26_05115</name>
</gene>
<dbReference type="Pfam" id="PF13731">
    <property type="entry name" value="WxL"/>
    <property type="match status" value="1"/>
</dbReference>
<comment type="caution">
    <text evidence="4">The sequence shown here is derived from an EMBL/GenBank/DDBJ whole genome shotgun (WGS) entry which is preliminary data.</text>
</comment>
<dbReference type="RefSeq" id="WP_213535101.1">
    <property type="nucleotide sequence ID" value="NZ_BOVQ01000004.1"/>
</dbReference>
<evidence type="ECO:0000313" key="5">
    <source>
        <dbReference type="Proteomes" id="UP001595987"/>
    </source>
</evidence>